<dbReference type="AlphaFoldDB" id="D1BZZ4"/>
<reference evidence="1 2" key="2">
    <citation type="journal article" date="2010" name="Stand. Genomic Sci.">
        <title>Complete genome sequence of Xylanimonas cellulosilytica type strain (XIL07).</title>
        <authorList>
            <person name="Foster B."/>
            <person name="Pukall R."/>
            <person name="Abt B."/>
            <person name="Nolan M."/>
            <person name="Glavina Del Rio T."/>
            <person name="Chen F."/>
            <person name="Lucas S."/>
            <person name="Tice H."/>
            <person name="Pitluck S."/>
            <person name="Cheng J.-F."/>
            <person name="Chertkov O."/>
            <person name="Brettin T."/>
            <person name="Han C."/>
            <person name="Detter J.C."/>
            <person name="Bruce D."/>
            <person name="Goodwin L."/>
            <person name="Ivanova N."/>
            <person name="Mavromatis K."/>
            <person name="Pati A."/>
            <person name="Mikhailova N."/>
            <person name="Chen A."/>
            <person name="Palaniappan K."/>
            <person name="Land M."/>
            <person name="Hauser L."/>
            <person name="Chang Y.-J."/>
            <person name="Jeffries C.D."/>
            <person name="Chain P."/>
            <person name="Rohde M."/>
            <person name="Goeker M."/>
            <person name="Bristow J."/>
            <person name="Eisen J.A."/>
            <person name="Markowitz V."/>
            <person name="Hugenholtz P."/>
            <person name="Kyrpides N.C."/>
            <person name="Klenk H.-P."/>
            <person name="Lapidus A."/>
        </authorList>
    </citation>
    <scope>NUCLEOTIDE SEQUENCE [LARGE SCALE GENOMIC DNA]</scope>
    <source>
        <strain evidence="2">DSM 15894 / CECT 5975 / LMG 20990 / XIL07</strain>
    </source>
</reference>
<protein>
    <recommendedName>
        <fullName evidence="3">DUF559 domain-containing protein</fullName>
    </recommendedName>
</protein>
<dbReference type="OrthoDB" id="5143202at2"/>
<dbReference type="eggNOG" id="COG5340">
    <property type="taxonomic scope" value="Bacteria"/>
</dbReference>
<sequence length="328" mass="35223">MPPDLLALAARQEGLLAFAQFTEHGVDGARVARLVAQSRLLKVARGVYDTVLVPPRERGGPDAFDHRRRRSALTPLLALGPKAFAVGMCALALHGVEGLPAEIPPEAAVSDAGPRRLGPGIVVRRYRDCSTVVVGGWRAACVADALVQSVSDLGRRRALAVLDSALHRGLIDAAGVAAAHERARGRRGVERTHDVWALADSRAESTLESAGRLSCIDVGVPPDVLQLEVVDAAGRFVARCDLAWWLGADRWLVAEIDGADPHSRPEALLHDRTRQNALVTGGIQLVRVTAADVWRGALPRLVEPILRRAVWEPGRLAPDQAVLRFPSD</sequence>
<dbReference type="RefSeq" id="WP_012879864.1">
    <property type="nucleotide sequence ID" value="NC_013530.1"/>
</dbReference>
<dbReference type="HOGENOM" id="CLU_052626_5_0_11"/>
<evidence type="ECO:0008006" key="3">
    <source>
        <dbReference type="Google" id="ProtNLM"/>
    </source>
</evidence>
<organism evidence="1 2">
    <name type="scientific">Xylanimonas cellulosilytica (strain DSM 15894 / JCM 12276 / CECT 5975 / KCTC 9989 / LMG 20990 / NBRC 107835 / XIL07)</name>
    <dbReference type="NCBI Taxonomy" id="446471"/>
    <lineage>
        <taxon>Bacteria</taxon>
        <taxon>Bacillati</taxon>
        <taxon>Actinomycetota</taxon>
        <taxon>Actinomycetes</taxon>
        <taxon>Micrococcales</taxon>
        <taxon>Promicromonosporaceae</taxon>
        <taxon>Xylanimonas</taxon>
    </lineage>
</organism>
<keyword evidence="2" id="KW-1185">Reference proteome</keyword>
<name>D1BZZ4_XYLCX</name>
<dbReference type="STRING" id="446471.Xcel_3121"/>
<dbReference type="EMBL" id="CP001821">
    <property type="protein sequence ID" value="ACZ32122.1"/>
    <property type="molecule type" value="Genomic_DNA"/>
</dbReference>
<gene>
    <name evidence="1" type="ordered locus">Xcel_3121</name>
</gene>
<accession>D1BZZ4</accession>
<reference evidence="2" key="1">
    <citation type="submission" date="2009-11" db="EMBL/GenBank/DDBJ databases">
        <title>The complete chromosome of Xylanimonas cellulosilytica DSM 15894.</title>
        <authorList>
            <consortium name="US DOE Joint Genome Institute (JGI-PGF)"/>
            <person name="Lucas S."/>
            <person name="Copeland A."/>
            <person name="Lapidus A."/>
            <person name="Glavina del Rio T."/>
            <person name="Dalin E."/>
            <person name="Tice H."/>
            <person name="Bruce D."/>
            <person name="Goodwin L."/>
            <person name="Pitluck S."/>
            <person name="Kyrpides N."/>
            <person name="Mavromatis K."/>
            <person name="Ivanova N."/>
            <person name="Mikhailova N."/>
            <person name="Foster B."/>
            <person name="Clum A."/>
            <person name="Brettin T."/>
            <person name="Detter J.C."/>
            <person name="Han C."/>
            <person name="Larimer F."/>
            <person name="Land M."/>
            <person name="Hauser L."/>
            <person name="Markowitz V."/>
            <person name="Cheng J.F."/>
            <person name="Hugenholtz P."/>
            <person name="Woyke T."/>
            <person name="Wu D."/>
            <person name="Gehrich-Schroeter G."/>
            <person name="Schneider S."/>
            <person name="Pukall S.R."/>
            <person name="Klenk H.P."/>
            <person name="Eisen J.A."/>
        </authorList>
    </citation>
    <scope>NUCLEOTIDE SEQUENCE [LARGE SCALE GENOMIC DNA]</scope>
    <source>
        <strain evidence="2">DSM 15894 / CECT 5975 / LMG 20990 / XIL07</strain>
    </source>
</reference>
<evidence type="ECO:0000313" key="1">
    <source>
        <dbReference type="EMBL" id="ACZ32122.1"/>
    </source>
</evidence>
<dbReference type="KEGG" id="xce:Xcel_3121"/>
<evidence type="ECO:0000313" key="2">
    <source>
        <dbReference type="Proteomes" id="UP000002255"/>
    </source>
</evidence>
<dbReference type="Proteomes" id="UP000002255">
    <property type="component" value="Chromosome"/>
</dbReference>
<proteinExistence type="predicted"/>